<evidence type="ECO:0000256" key="7">
    <source>
        <dbReference type="SAM" id="Phobius"/>
    </source>
</evidence>
<dbReference type="PANTHER" id="PTHR43867:SF2">
    <property type="entry name" value="CELLULOSE SYNTHASE CATALYTIC SUBUNIT A [UDP-FORMING]"/>
    <property type="match status" value="1"/>
</dbReference>
<name>A0ABP8WCH9_9MICO</name>
<sequence length="587" mass="64670">MPETATIPNRTAVDGPVSPPSDSELVWYLGPQRRWVQVVTLVSFGLAAVSLTEFGISSPLMWPILIVVAVTVFASLLSIITGFRGRRMSERTHFATIDAWRAATDPTAHPSVDVFLPSCGEPMAVLRNTFTHVSRLDWPGQLDVWVMDDADKPEVEVLAAEFGFHYRVREDRGYMKKAGNLASAFGVTAGDFIVIFDADFVPRTDFLFHTIPYMDDEQIAIVQTPQFFETRGESMNWIERTAGSTQELFYRWIQPSRDRLGAPICVGTCAVYRRSALASVGGFVQIEHSEDVFTGLQLTRGGYSLRYLPVIVSKGLCPSDLSGFLNQQYRWANGSLTLMKSGKASRRPLSFIQRLCFFSGFAYYISTALNVFVLHIPGIVMATWFAHDVRASHFVPFLAGAWVYFVLLPRMSKSQWRFEVMRIQMAYSFAHALACIHKLTGRSAGWVATGAVGKSSSLSRTIATMGIVTITVTLGWSWAALIYDVATVGIKQFWPMGLFDLGYAYLGLPLLVEFMKIRFPGLVRTRAATDVAPDALTSTDDVVNVVADLVAAEPAALPSPLPATPVALARTAPVSPILSSDTEEVDA</sequence>
<keyword evidence="10" id="KW-1185">Reference proteome</keyword>
<dbReference type="InterPro" id="IPR001173">
    <property type="entry name" value="Glyco_trans_2-like"/>
</dbReference>
<accession>A0ABP8WCH9</accession>
<keyword evidence="6 7" id="KW-0472">Membrane</keyword>
<feature type="domain" description="Glycosyltransferase 2-like" evidence="8">
    <location>
        <begin position="192"/>
        <end position="405"/>
    </location>
</feature>
<dbReference type="CDD" id="cd06421">
    <property type="entry name" value="CESA_CelA_like"/>
    <property type="match status" value="1"/>
</dbReference>
<dbReference type="PANTHER" id="PTHR43867">
    <property type="entry name" value="CELLULOSE SYNTHASE CATALYTIC SUBUNIT A [UDP-FORMING]"/>
    <property type="match status" value="1"/>
</dbReference>
<comment type="subcellular location">
    <subcellularLocation>
        <location evidence="1">Membrane</location>
        <topology evidence="1">Multi-pass membrane protein</topology>
    </subcellularLocation>
</comment>
<keyword evidence="5 7" id="KW-1133">Transmembrane helix</keyword>
<evidence type="ECO:0000313" key="10">
    <source>
        <dbReference type="Proteomes" id="UP001501295"/>
    </source>
</evidence>
<evidence type="ECO:0000313" key="9">
    <source>
        <dbReference type="EMBL" id="GAA4684701.1"/>
    </source>
</evidence>
<evidence type="ECO:0000259" key="8">
    <source>
        <dbReference type="Pfam" id="PF13632"/>
    </source>
</evidence>
<protein>
    <recommendedName>
        <fullName evidence="8">Glycosyltransferase 2-like domain-containing protein</fullName>
    </recommendedName>
</protein>
<feature type="transmembrane region" description="Helical" evidence="7">
    <location>
        <begin position="493"/>
        <end position="512"/>
    </location>
</feature>
<evidence type="ECO:0000256" key="6">
    <source>
        <dbReference type="ARBA" id="ARBA00023136"/>
    </source>
</evidence>
<keyword evidence="3" id="KW-0808">Transferase</keyword>
<keyword evidence="4 7" id="KW-0812">Transmembrane</keyword>
<keyword evidence="2" id="KW-0328">Glycosyltransferase</keyword>
<dbReference type="InterPro" id="IPR050321">
    <property type="entry name" value="Glycosyltr_2/OpgH_subfam"/>
</dbReference>
<comment type="caution">
    <text evidence="9">The sequence shown here is derived from an EMBL/GenBank/DDBJ whole genome shotgun (WGS) entry which is preliminary data.</text>
</comment>
<dbReference type="EMBL" id="BAABLM010000010">
    <property type="protein sequence ID" value="GAA4684701.1"/>
    <property type="molecule type" value="Genomic_DNA"/>
</dbReference>
<feature type="transmembrane region" description="Helical" evidence="7">
    <location>
        <begin position="35"/>
        <end position="56"/>
    </location>
</feature>
<feature type="transmembrane region" description="Helical" evidence="7">
    <location>
        <begin position="62"/>
        <end position="83"/>
    </location>
</feature>
<feature type="transmembrane region" description="Helical" evidence="7">
    <location>
        <begin position="355"/>
        <end position="385"/>
    </location>
</feature>
<dbReference type="RefSeq" id="WP_345377080.1">
    <property type="nucleotide sequence ID" value="NZ_BAABLM010000010.1"/>
</dbReference>
<gene>
    <name evidence="9" type="ORF">GCM10025780_33530</name>
</gene>
<dbReference type="Gene3D" id="3.90.550.10">
    <property type="entry name" value="Spore Coat Polysaccharide Biosynthesis Protein SpsA, Chain A"/>
    <property type="match status" value="1"/>
</dbReference>
<reference evidence="10" key="1">
    <citation type="journal article" date="2019" name="Int. J. Syst. Evol. Microbiol.">
        <title>The Global Catalogue of Microorganisms (GCM) 10K type strain sequencing project: providing services to taxonomists for standard genome sequencing and annotation.</title>
        <authorList>
            <consortium name="The Broad Institute Genomics Platform"/>
            <consortium name="The Broad Institute Genome Sequencing Center for Infectious Disease"/>
            <person name="Wu L."/>
            <person name="Ma J."/>
        </authorList>
    </citation>
    <scope>NUCLEOTIDE SEQUENCE [LARGE SCALE GENOMIC DNA]</scope>
    <source>
        <strain evidence="10">JCM 18956</strain>
    </source>
</reference>
<evidence type="ECO:0000256" key="4">
    <source>
        <dbReference type="ARBA" id="ARBA00022692"/>
    </source>
</evidence>
<evidence type="ECO:0000256" key="1">
    <source>
        <dbReference type="ARBA" id="ARBA00004141"/>
    </source>
</evidence>
<dbReference type="Proteomes" id="UP001501295">
    <property type="component" value="Unassembled WGS sequence"/>
</dbReference>
<evidence type="ECO:0000256" key="5">
    <source>
        <dbReference type="ARBA" id="ARBA00022989"/>
    </source>
</evidence>
<evidence type="ECO:0000256" key="3">
    <source>
        <dbReference type="ARBA" id="ARBA00022679"/>
    </source>
</evidence>
<proteinExistence type="predicted"/>
<feature type="transmembrane region" description="Helical" evidence="7">
    <location>
        <begin position="391"/>
        <end position="408"/>
    </location>
</feature>
<dbReference type="SUPFAM" id="SSF53448">
    <property type="entry name" value="Nucleotide-diphospho-sugar transferases"/>
    <property type="match status" value="1"/>
</dbReference>
<dbReference type="InterPro" id="IPR029044">
    <property type="entry name" value="Nucleotide-diphossugar_trans"/>
</dbReference>
<dbReference type="Pfam" id="PF13632">
    <property type="entry name" value="Glyco_trans_2_3"/>
    <property type="match status" value="1"/>
</dbReference>
<evidence type="ECO:0000256" key="2">
    <source>
        <dbReference type="ARBA" id="ARBA00022676"/>
    </source>
</evidence>
<organism evidence="9 10">
    <name type="scientific">Frondihabitans cladoniiphilus</name>
    <dbReference type="NCBI Taxonomy" id="715785"/>
    <lineage>
        <taxon>Bacteria</taxon>
        <taxon>Bacillati</taxon>
        <taxon>Actinomycetota</taxon>
        <taxon>Actinomycetes</taxon>
        <taxon>Micrococcales</taxon>
        <taxon>Microbacteriaceae</taxon>
        <taxon>Frondihabitans</taxon>
    </lineage>
</organism>
<feature type="transmembrane region" description="Helical" evidence="7">
    <location>
        <begin position="462"/>
        <end position="481"/>
    </location>
</feature>